<dbReference type="Pfam" id="PF00379">
    <property type="entry name" value="Chitin_bind_4"/>
    <property type="match status" value="1"/>
</dbReference>
<dbReference type="GeneID" id="115627401"/>
<reference evidence="5" key="1">
    <citation type="submission" date="2025-08" db="UniProtKB">
        <authorList>
            <consortium name="RefSeq"/>
        </authorList>
    </citation>
    <scope>IDENTIFICATION</scope>
    <source>
        <strain evidence="5">11010-0011.00</strain>
        <tissue evidence="5">Whole body</tissue>
    </source>
</reference>
<keyword evidence="4" id="KW-1185">Reference proteome</keyword>
<name>A0A6J2TQG4_DROLE</name>
<dbReference type="OrthoDB" id="8048501at2759"/>
<dbReference type="GO" id="GO:0042302">
    <property type="term" value="F:structural constituent of cuticle"/>
    <property type="evidence" value="ECO:0007669"/>
    <property type="project" value="UniProtKB-UniRule"/>
</dbReference>
<gene>
    <name evidence="5" type="primary">LOC115627401</name>
</gene>
<dbReference type="RefSeq" id="XP_030378916.1">
    <property type="nucleotide sequence ID" value="XM_030523056.1"/>
</dbReference>
<proteinExistence type="predicted"/>
<evidence type="ECO:0000256" key="1">
    <source>
        <dbReference type="PROSITE-ProRule" id="PRU00497"/>
    </source>
</evidence>
<feature type="signal peptide" evidence="3">
    <location>
        <begin position="1"/>
        <end position="33"/>
    </location>
</feature>
<dbReference type="PROSITE" id="PS51155">
    <property type="entry name" value="CHIT_BIND_RR_2"/>
    <property type="match status" value="1"/>
</dbReference>
<keyword evidence="1" id="KW-0193">Cuticle</keyword>
<accession>A0A6J2TQG4</accession>
<evidence type="ECO:0000313" key="4">
    <source>
        <dbReference type="Proteomes" id="UP000504634"/>
    </source>
</evidence>
<feature type="region of interest" description="Disordered" evidence="2">
    <location>
        <begin position="33"/>
        <end position="76"/>
    </location>
</feature>
<organism evidence="4 5">
    <name type="scientific">Drosophila lebanonensis</name>
    <name type="common">Fruit fly</name>
    <name type="synonym">Scaptodrosophila lebanonensis</name>
    <dbReference type="NCBI Taxonomy" id="7225"/>
    <lineage>
        <taxon>Eukaryota</taxon>
        <taxon>Metazoa</taxon>
        <taxon>Ecdysozoa</taxon>
        <taxon>Arthropoda</taxon>
        <taxon>Hexapoda</taxon>
        <taxon>Insecta</taxon>
        <taxon>Pterygota</taxon>
        <taxon>Neoptera</taxon>
        <taxon>Endopterygota</taxon>
        <taxon>Diptera</taxon>
        <taxon>Brachycera</taxon>
        <taxon>Muscomorpha</taxon>
        <taxon>Ephydroidea</taxon>
        <taxon>Drosophilidae</taxon>
        <taxon>Scaptodrosophila</taxon>
    </lineage>
</organism>
<protein>
    <submittedName>
        <fullName evidence="5">Uncharacterized protein LOC115627401</fullName>
    </submittedName>
</protein>
<evidence type="ECO:0000256" key="3">
    <source>
        <dbReference type="SAM" id="SignalP"/>
    </source>
</evidence>
<dbReference type="AlphaFoldDB" id="A0A6J2TQG4"/>
<sequence>MLRAGRITCMPATLAMLLFVCLCLSASLATSEARWTVRPRPRPQRTTTPRTSRRRTTTITTEAATTTAAQDERLVHHHHWPGVLPTTASLPPARPTPPSSAEPAKLIEHSDQRALDGHYEFRYQLDNGDTRYERAYWLPVGKNWVLARKGYYSVPLPNSKYATTFYTADHQGYRVDQYTLSAAQPVLPRTLHVPDNLAHLSFTVTRSKPNLKPLPKHGYVSIKLILDGILLGRENYVRV</sequence>
<dbReference type="InterPro" id="IPR000618">
    <property type="entry name" value="Insect_cuticle"/>
</dbReference>
<feature type="chain" id="PRO_5026909683" evidence="3">
    <location>
        <begin position="34"/>
        <end position="239"/>
    </location>
</feature>
<evidence type="ECO:0000313" key="5">
    <source>
        <dbReference type="RefSeq" id="XP_030378916.1"/>
    </source>
</evidence>
<keyword evidence="3" id="KW-0732">Signal</keyword>
<evidence type="ECO:0000256" key="2">
    <source>
        <dbReference type="SAM" id="MobiDB-lite"/>
    </source>
</evidence>
<dbReference type="Proteomes" id="UP000504634">
    <property type="component" value="Unplaced"/>
</dbReference>
<feature type="compositionally biased region" description="Low complexity" evidence="2">
    <location>
        <begin position="57"/>
        <end position="69"/>
    </location>
</feature>